<dbReference type="PANTHER" id="PTHR10259">
    <property type="entry name" value="THIOPURINE S-METHYLTRANSFERASE"/>
    <property type="match status" value="1"/>
</dbReference>
<evidence type="ECO:0000256" key="5">
    <source>
        <dbReference type="ARBA" id="ARBA00022490"/>
    </source>
</evidence>
<accession>A0A1H2F9F6</accession>
<feature type="binding site" evidence="9">
    <location>
        <position position="66"/>
    </location>
    <ligand>
        <name>S-adenosyl-L-methionine</name>
        <dbReference type="ChEBI" id="CHEBI:59789"/>
    </ligand>
</feature>
<evidence type="ECO:0000256" key="1">
    <source>
        <dbReference type="ARBA" id="ARBA00000903"/>
    </source>
</evidence>
<dbReference type="Gene3D" id="3.40.50.150">
    <property type="entry name" value="Vaccinia Virus protein VP39"/>
    <property type="match status" value="1"/>
</dbReference>
<dbReference type="STRING" id="364197.SAMN05216296_1425"/>
<dbReference type="PROSITE" id="PS51585">
    <property type="entry name" value="SAM_MT_TPMT"/>
    <property type="match status" value="1"/>
</dbReference>
<organism evidence="10 11">
    <name type="scientific">Pseudomonas pohangensis</name>
    <dbReference type="NCBI Taxonomy" id="364197"/>
    <lineage>
        <taxon>Bacteria</taxon>
        <taxon>Pseudomonadati</taxon>
        <taxon>Pseudomonadota</taxon>
        <taxon>Gammaproteobacteria</taxon>
        <taxon>Pseudomonadales</taxon>
        <taxon>Pseudomonadaceae</taxon>
        <taxon>Pseudomonas</taxon>
    </lineage>
</organism>
<feature type="binding site" evidence="9">
    <location>
        <position position="123"/>
    </location>
    <ligand>
        <name>S-adenosyl-L-methionine</name>
        <dbReference type="ChEBI" id="CHEBI:59789"/>
    </ligand>
</feature>
<protein>
    <recommendedName>
        <fullName evidence="4 9">Thiopurine S-methyltransferase</fullName>
        <ecNumber evidence="4 9">2.1.1.67</ecNumber>
    </recommendedName>
    <alternativeName>
        <fullName evidence="9">Thiopurine methyltransferase</fullName>
    </alternativeName>
</protein>
<feature type="binding site" evidence="9">
    <location>
        <position position="10"/>
    </location>
    <ligand>
        <name>S-adenosyl-L-methionine</name>
        <dbReference type="ChEBI" id="CHEBI:59789"/>
    </ligand>
</feature>
<evidence type="ECO:0000256" key="2">
    <source>
        <dbReference type="ARBA" id="ARBA00004496"/>
    </source>
</evidence>
<dbReference type="GO" id="GO:0005737">
    <property type="term" value="C:cytoplasm"/>
    <property type="evidence" value="ECO:0007669"/>
    <property type="project" value="UniProtKB-SubCell"/>
</dbReference>
<evidence type="ECO:0000313" key="11">
    <source>
        <dbReference type="Proteomes" id="UP000243232"/>
    </source>
</evidence>
<dbReference type="GO" id="GO:0010038">
    <property type="term" value="P:response to metal ion"/>
    <property type="evidence" value="ECO:0007669"/>
    <property type="project" value="InterPro"/>
</dbReference>
<dbReference type="PIRSF" id="PIRSF023956">
    <property type="entry name" value="Thiopurine_S-methyltransferase"/>
    <property type="match status" value="1"/>
</dbReference>
<evidence type="ECO:0000313" key="10">
    <source>
        <dbReference type="EMBL" id="SDU04030.1"/>
    </source>
</evidence>
<dbReference type="Pfam" id="PF05724">
    <property type="entry name" value="TPMT"/>
    <property type="match status" value="1"/>
</dbReference>
<dbReference type="GO" id="GO:0008119">
    <property type="term" value="F:thiopurine S-methyltransferase activity"/>
    <property type="evidence" value="ECO:0007669"/>
    <property type="project" value="UniProtKB-UniRule"/>
</dbReference>
<name>A0A1H2F9F6_9PSED</name>
<dbReference type="OrthoDB" id="9778208at2"/>
<dbReference type="GO" id="GO:0032259">
    <property type="term" value="P:methylation"/>
    <property type="evidence" value="ECO:0007669"/>
    <property type="project" value="UniProtKB-KW"/>
</dbReference>
<dbReference type="InterPro" id="IPR029063">
    <property type="entry name" value="SAM-dependent_MTases_sf"/>
</dbReference>
<sequence length="218" mass="24795">MDHEFWHARWSSNEIGFHLPQVNPHLLEFWPALGLPAGSRVLVPLCGKTLDMAWLMAQGHRVLGVELSRTAVEAFFAEQRLEYTVAEQGAFRRYRAAGLEIWNGDFFALTAADVGDCQALYDRAALIALPPEMRERYVTHLTAILPAACCGLLIALEYPQEQMAGPPFCVAEAEVRARLAAGWQLELLKRFDALQHNERFRERGLQELHEVIYRLQRP</sequence>
<dbReference type="EMBL" id="LT629785">
    <property type="protein sequence ID" value="SDU04030.1"/>
    <property type="molecule type" value="Genomic_DNA"/>
</dbReference>
<dbReference type="HAMAP" id="MF_00812">
    <property type="entry name" value="Thiopur_methtran"/>
    <property type="match status" value="1"/>
</dbReference>
<comment type="subcellular location">
    <subcellularLocation>
        <location evidence="2 9">Cytoplasm</location>
    </subcellularLocation>
</comment>
<dbReference type="NCBIfam" id="TIGR03840">
    <property type="entry name" value="TMPT_Se_Te"/>
    <property type="match status" value="1"/>
</dbReference>
<dbReference type="Proteomes" id="UP000243232">
    <property type="component" value="Chromosome I"/>
</dbReference>
<evidence type="ECO:0000256" key="9">
    <source>
        <dbReference type="HAMAP-Rule" id="MF_00812"/>
    </source>
</evidence>
<gene>
    <name evidence="9" type="primary">tpm</name>
    <name evidence="10" type="ORF">SAMN05216296_1425</name>
</gene>
<dbReference type="EC" id="2.1.1.67" evidence="4 9"/>
<evidence type="ECO:0000256" key="6">
    <source>
        <dbReference type="ARBA" id="ARBA00022603"/>
    </source>
</evidence>
<keyword evidence="7 9" id="KW-0808">Transferase</keyword>
<evidence type="ECO:0000256" key="8">
    <source>
        <dbReference type="ARBA" id="ARBA00022691"/>
    </source>
</evidence>
<dbReference type="PANTHER" id="PTHR10259:SF11">
    <property type="entry name" value="THIOPURINE S-METHYLTRANSFERASE"/>
    <property type="match status" value="1"/>
</dbReference>
<dbReference type="AlphaFoldDB" id="A0A1H2F9F6"/>
<dbReference type="InterPro" id="IPR022474">
    <property type="entry name" value="Thiopur_S-MeTfrase_Se/Te_detox"/>
</dbReference>
<keyword evidence="5 9" id="KW-0963">Cytoplasm</keyword>
<proteinExistence type="inferred from homology"/>
<keyword evidence="8 9" id="KW-0949">S-adenosyl-L-methionine</keyword>
<dbReference type="InterPro" id="IPR025835">
    <property type="entry name" value="Thiopurine_S-MeTrfase"/>
</dbReference>
<keyword evidence="11" id="KW-1185">Reference proteome</keyword>
<keyword evidence="6 9" id="KW-0489">Methyltransferase</keyword>
<dbReference type="FunFam" id="3.40.50.150:FF:000101">
    <property type="entry name" value="Thiopurine S-methyltransferase"/>
    <property type="match status" value="1"/>
</dbReference>
<evidence type="ECO:0000256" key="3">
    <source>
        <dbReference type="ARBA" id="ARBA00008145"/>
    </source>
</evidence>
<dbReference type="SUPFAM" id="SSF53335">
    <property type="entry name" value="S-adenosyl-L-methionine-dependent methyltransferases"/>
    <property type="match status" value="1"/>
</dbReference>
<comment type="similarity">
    <text evidence="3 9">Belongs to the class I-like SAM-binding methyltransferase superfamily. TPMT family.</text>
</comment>
<reference evidence="11" key="1">
    <citation type="submission" date="2016-10" db="EMBL/GenBank/DDBJ databases">
        <authorList>
            <person name="Varghese N."/>
            <person name="Submissions S."/>
        </authorList>
    </citation>
    <scope>NUCLEOTIDE SEQUENCE [LARGE SCALE GENOMIC DNA]</scope>
    <source>
        <strain evidence="11">DSM 17875</strain>
    </source>
</reference>
<comment type="catalytic activity">
    <reaction evidence="1 9">
        <text>S-adenosyl-L-methionine + a thiopurine = S-adenosyl-L-homocysteine + a thiopurine S-methylether.</text>
        <dbReference type="EC" id="2.1.1.67"/>
    </reaction>
</comment>
<dbReference type="RefSeq" id="WP_090193750.1">
    <property type="nucleotide sequence ID" value="NZ_LT629785.1"/>
</dbReference>
<dbReference type="NCBIfam" id="NF009732">
    <property type="entry name" value="PRK13255.1"/>
    <property type="match status" value="1"/>
</dbReference>
<evidence type="ECO:0000256" key="4">
    <source>
        <dbReference type="ARBA" id="ARBA00011905"/>
    </source>
</evidence>
<evidence type="ECO:0000256" key="7">
    <source>
        <dbReference type="ARBA" id="ARBA00022679"/>
    </source>
</evidence>
<dbReference type="InterPro" id="IPR008854">
    <property type="entry name" value="TPMT"/>
</dbReference>
<feature type="binding site" evidence="9">
    <location>
        <position position="45"/>
    </location>
    <ligand>
        <name>S-adenosyl-L-methionine</name>
        <dbReference type="ChEBI" id="CHEBI:59789"/>
    </ligand>
</feature>